<gene>
    <name evidence="2" type="primary">51</name>
    <name evidence="2" type="ORF">SEA_CAFASSO_51</name>
</gene>
<sequence length="82" mass="9039">MSVEPMLPGTEPVLVGEVTRVDCCGAFWIFTGERIVHCLDCHETFLGDSAEVHRKAGHCYAPREVGLIPALKAFPAWMKGPR</sequence>
<dbReference type="InterPro" id="IPR058158">
    <property type="entry name" value="Phage_zn-bd_3"/>
</dbReference>
<evidence type="ECO:0000313" key="2">
    <source>
        <dbReference type="EMBL" id="QXN74266.1"/>
    </source>
</evidence>
<reference evidence="2 3" key="1">
    <citation type="submission" date="2021-05" db="EMBL/GenBank/DDBJ databases">
        <authorList>
            <person name="Bhalla S."/>
            <person name="Clase K."/>
            <person name="Cornely K."/>
            <person name="Forsyth M.H."/>
            <person name="Gosselin S."/>
            <person name="Jensen A."/>
            <person name="Nieto F."/>
            <person name="Tarbox B."/>
            <person name="Butela K.A."/>
            <person name="Garlena R.A."/>
            <person name="Russell D.A."/>
            <person name="Jacobs-Sera D."/>
            <person name="Hatfull G.F."/>
        </authorList>
    </citation>
    <scope>NUCLEOTIDE SEQUENCE [LARGE SCALE GENOMIC DNA]</scope>
</reference>
<dbReference type="Pfam" id="PF24071">
    <property type="entry name" value="Phage_zn_bind_3"/>
    <property type="match status" value="1"/>
</dbReference>
<organism evidence="2 3">
    <name type="scientific">Gordonia phage Cafasso</name>
    <dbReference type="NCBI Taxonomy" id="2851095"/>
    <lineage>
        <taxon>Viruses</taxon>
        <taxon>Duplodnaviria</taxon>
        <taxon>Heunggongvirae</taxon>
        <taxon>Uroviricota</taxon>
        <taxon>Caudoviricetes</taxon>
        <taxon>Kruegerviridae</taxon>
        <taxon>Cafassovirus</taxon>
        <taxon>Cafassovirus cafasso</taxon>
    </lineage>
</organism>
<accession>A0AAE7SFA6</accession>
<protein>
    <recommendedName>
        <fullName evidence="1">Phage FDXHR zinc binding domain-containing protein</fullName>
    </recommendedName>
</protein>
<feature type="domain" description="Phage FDXHR zinc binding" evidence="1">
    <location>
        <begin position="22"/>
        <end position="65"/>
    </location>
</feature>
<evidence type="ECO:0000313" key="3">
    <source>
        <dbReference type="Proteomes" id="UP000827554"/>
    </source>
</evidence>
<evidence type="ECO:0000259" key="1">
    <source>
        <dbReference type="Pfam" id="PF24071"/>
    </source>
</evidence>
<name>A0AAE7SFA6_9CAUD</name>
<dbReference type="EMBL" id="MZ322021">
    <property type="protein sequence ID" value="QXN74266.1"/>
    <property type="molecule type" value="Genomic_DNA"/>
</dbReference>
<proteinExistence type="predicted"/>
<keyword evidence="3" id="KW-1185">Reference proteome</keyword>
<dbReference type="Proteomes" id="UP000827554">
    <property type="component" value="Segment"/>
</dbReference>